<organism evidence="2 3">
    <name type="scientific">Zopfia rhizophila CBS 207.26</name>
    <dbReference type="NCBI Taxonomy" id="1314779"/>
    <lineage>
        <taxon>Eukaryota</taxon>
        <taxon>Fungi</taxon>
        <taxon>Dikarya</taxon>
        <taxon>Ascomycota</taxon>
        <taxon>Pezizomycotina</taxon>
        <taxon>Dothideomycetes</taxon>
        <taxon>Dothideomycetes incertae sedis</taxon>
        <taxon>Zopfiaceae</taxon>
        <taxon>Zopfia</taxon>
    </lineage>
</organism>
<feature type="chain" id="PRO_5025688448" description="Secreted protein" evidence="1">
    <location>
        <begin position="29"/>
        <end position="83"/>
    </location>
</feature>
<name>A0A6A6EY93_9PEZI</name>
<accession>A0A6A6EY93</accession>
<dbReference type="AlphaFoldDB" id="A0A6A6EY93"/>
<gene>
    <name evidence="2" type="ORF">K469DRAFT_706346</name>
</gene>
<dbReference type="Proteomes" id="UP000800200">
    <property type="component" value="Unassembled WGS sequence"/>
</dbReference>
<keyword evidence="3" id="KW-1185">Reference proteome</keyword>
<evidence type="ECO:0008006" key="4">
    <source>
        <dbReference type="Google" id="ProtNLM"/>
    </source>
</evidence>
<evidence type="ECO:0000313" key="3">
    <source>
        <dbReference type="Proteomes" id="UP000800200"/>
    </source>
</evidence>
<sequence>MSGVGRPHYQYVQLFLFAATVILPLPHADPLPSLLEKIVLSFPNTPVLTCTLLPAAICSRCDPHSVPAATRSHSTSTSRALPL</sequence>
<evidence type="ECO:0000313" key="2">
    <source>
        <dbReference type="EMBL" id="KAF2194866.1"/>
    </source>
</evidence>
<keyword evidence="1" id="KW-0732">Signal</keyword>
<proteinExistence type="predicted"/>
<feature type="signal peptide" evidence="1">
    <location>
        <begin position="1"/>
        <end position="28"/>
    </location>
</feature>
<protein>
    <recommendedName>
        <fullName evidence="4">Secreted protein</fullName>
    </recommendedName>
</protein>
<evidence type="ECO:0000256" key="1">
    <source>
        <dbReference type="SAM" id="SignalP"/>
    </source>
</evidence>
<reference evidence="2" key="1">
    <citation type="journal article" date="2020" name="Stud. Mycol.">
        <title>101 Dothideomycetes genomes: a test case for predicting lifestyles and emergence of pathogens.</title>
        <authorList>
            <person name="Haridas S."/>
            <person name="Albert R."/>
            <person name="Binder M."/>
            <person name="Bloem J."/>
            <person name="Labutti K."/>
            <person name="Salamov A."/>
            <person name="Andreopoulos B."/>
            <person name="Baker S."/>
            <person name="Barry K."/>
            <person name="Bills G."/>
            <person name="Bluhm B."/>
            <person name="Cannon C."/>
            <person name="Castanera R."/>
            <person name="Culley D."/>
            <person name="Daum C."/>
            <person name="Ezra D."/>
            <person name="Gonzalez J."/>
            <person name="Henrissat B."/>
            <person name="Kuo A."/>
            <person name="Liang C."/>
            <person name="Lipzen A."/>
            <person name="Lutzoni F."/>
            <person name="Magnuson J."/>
            <person name="Mondo S."/>
            <person name="Nolan M."/>
            <person name="Ohm R."/>
            <person name="Pangilinan J."/>
            <person name="Park H.-J."/>
            <person name="Ramirez L."/>
            <person name="Alfaro M."/>
            <person name="Sun H."/>
            <person name="Tritt A."/>
            <person name="Yoshinaga Y."/>
            <person name="Zwiers L.-H."/>
            <person name="Turgeon B."/>
            <person name="Goodwin S."/>
            <person name="Spatafora J."/>
            <person name="Crous P."/>
            <person name="Grigoriev I."/>
        </authorList>
    </citation>
    <scope>NUCLEOTIDE SEQUENCE</scope>
    <source>
        <strain evidence="2">CBS 207.26</strain>
    </source>
</reference>
<dbReference type="EMBL" id="ML994611">
    <property type="protein sequence ID" value="KAF2194866.1"/>
    <property type="molecule type" value="Genomic_DNA"/>
</dbReference>